<evidence type="ECO:0000313" key="1">
    <source>
        <dbReference type="EMBL" id="KAJ4728328.1"/>
    </source>
</evidence>
<evidence type="ECO:0000313" key="2">
    <source>
        <dbReference type="Proteomes" id="UP001164539"/>
    </source>
</evidence>
<organism evidence="1 2">
    <name type="scientific">Melia azedarach</name>
    <name type="common">Chinaberry tree</name>
    <dbReference type="NCBI Taxonomy" id="155640"/>
    <lineage>
        <taxon>Eukaryota</taxon>
        <taxon>Viridiplantae</taxon>
        <taxon>Streptophyta</taxon>
        <taxon>Embryophyta</taxon>
        <taxon>Tracheophyta</taxon>
        <taxon>Spermatophyta</taxon>
        <taxon>Magnoliopsida</taxon>
        <taxon>eudicotyledons</taxon>
        <taxon>Gunneridae</taxon>
        <taxon>Pentapetalae</taxon>
        <taxon>rosids</taxon>
        <taxon>malvids</taxon>
        <taxon>Sapindales</taxon>
        <taxon>Meliaceae</taxon>
        <taxon>Melia</taxon>
    </lineage>
</organism>
<protein>
    <submittedName>
        <fullName evidence="1">Pre-mRNA-processing factor 39</fullName>
    </submittedName>
</protein>
<keyword evidence="2" id="KW-1185">Reference proteome</keyword>
<reference evidence="1 2" key="1">
    <citation type="journal article" date="2023" name="Science">
        <title>Complex scaffold remodeling in plant triterpene biosynthesis.</title>
        <authorList>
            <person name="De La Pena R."/>
            <person name="Hodgson H."/>
            <person name="Liu J.C."/>
            <person name="Stephenson M.J."/>
            <person name="Martin A.C."/>
            <person name="Owen C."/>
            <person name="Harkess A."/>
            <person name="Leebens-Mack J."/>
            <person name="Jimenez L.E."/>
            <person name="Osbourn A."/>
            <person name="Sattely E.S."/>
        </authorList>
    </citation>
    <scope>NUCLEOTIDE SEQUENCE [LARGE SCALE GENOMIC DNA]</scope>
    <source>
        <strain evidence="2">cv. JPN11</strain>
        <tissue evidence="1">Leaf</tissue>
    </source>
</reference>
<accession>A0ACC1YXS8</accession>
<sequence length="833" mass="91385">MGDSETLVAETSAVMSYTSTGYTNTTGYADANTNAVPDASAFAPGTAGDYVTSSGPMDAAYSVPGVGDGNAYSMDPNAIMQQASAAGASGSGDNVAGSENAAGGLSHAPGYSTINGSVGSEAGNVTSIENGSSSGVASGAAAGQEHLDSSAMSGEEDRLWSIVRANSSDFGAWTALLEETEKLAEDNILKIRRVYDAFLAEFPLCYGYWKKYADHEARVGSMDKVVEVYERAVQGVTYSVDIWLHYCIFAINTYGDPETIRRLFERALAYVGTDYLSYPLWDKYIEYEYMQQEWSRVAMIYTRLLENPIQQLDRYFSSFKEFAGSRPLSELRSAEEVALATAAAAPSEASGEVKANEEEVQLDGAEQSSKSVSAGSEAEELEKYIAIREEMYKKAKEFDSKIIGFETAIRRPYFHVKPLSVAELENWHNYLDFMEREGDLNKVVKLYERCLIACANYPEYWIRYVLCMEASGSMDLADNALARATQVFVKRLPEIHLFAARLKEQNGDIDGARAAYQLVHTEISPGFLEAIIKHANMERRLGNLEDAFSLYEQAIAIEKGKEHSQTLPMLYAQYSRFLYLVSGNAEKSRQILVESLDHVQLSKPLLEALIHFESIQSRPRQIDYLESLVDKFLEPNSDSLNTASAAEREELSCIFLEFLGLFGDARCIKKAEDRHAKLFLPHRSSSELKKRHAEDFLASERAKMAKSYSGAPSPAQSVMGAYPNAQNPWAAGYGVQPQAWTPTTQAQAQTQQYPGYGQQAAYGAYTGYGNSYPAPQASVPQSAAYGAYPPTYPVQQAFPQQSYAQPTAAAAAAAVPPAQQPAAVPQTYYGSYY</sequence>
<dbReference type="EMBL" id="CM051394">
    <property type="protein sequence ID" value="KAJ4728328.1"/>
    <property type="molecule type" value="Genomic_DNA"/>
</dbReference>
<name>A0ACC1YXS8_MELAZ</name>
<proteinExistence type="predicted"/>
<comment type="caution">
    <text evidence="1">The sequence shown here is derived from an EMBL/GenBank/DDBJ whole genome shotgun (WGS) entry which is preliminary data.</text>
</comment>
<gene>
    <name evidence="1" type="ORF">OWV82_001279</name>
</gene>
<dbReference type="Proteomes" id="UP001164539">
    <property type="component" value="Chromosome 1"/>
</dbReference>